<evidence type="ECO:0000313" key="3">
    <source>
        <dbReference type="Proteomes" id="UP001283341"/>
    </source>
</evidence>
<feature type="region of interest" description="Disordered" evidence="1">
    <location>
        <begin position="210"/>
        <end position="229"/>
    </location>
</feature>
<comment type="caution">
    <text evidence="2">The sequence shown here is derived from an EMBL/GenBank/DDBJ whole genome shotgun (WGS) entry which is preliminary data.</text>
</comment>
<dbReference type="Proteomes" id="UP001283341">
    <property type="component" value="Unassembled WGS sequence"/>
</dbReference>
<proteinExistence type="predicted"/>
<dbReference type="EMBL" id="JAUEDM010000003">
    <property type="protein sequence ID" value="KAK3321775.1"/>
    <property type="molecule type" value="Genomic_DNA"/>
</dbReference>
<evidence type="ECO:0000313" key="2">
    <source>
        <dbReference type="EMBL" id="KAK3321775.1"/>
    </source>
</evidence>
<sequence length="280" mass="30510">MSEMIGSHLSDLEKHGVAATLLTQRSGFDRLPAEELPRYGSRSRSGARAVPGPLWSFDIPRPRLSKLQSLLQSVQSLFQADMVNSVSPAEPGNKNIKVAAVKIGPPEPQQVLKKGVGRQRQFLYEVMHASLQDPEFRSRYTHRVPSSIAWNSTPHNHMAQGHDSIQTFTCTEYLNIPEDANAPRLGSMVAVWHRIREKVFWNHRSMGLGSNAQTDLGPSGENLQIGSHPSASIASSSALALGTTDNGQANRALRAISGRESLPIEAGPSGIHSEEWCGPV</sequence>
<reference evidence="2" key="2">
    <citation type="submission" date="2023-06" db="EMBL/GenBank/DDBJ databases">
        <authorList>
            <consortium name="Lawrence Berkeley National Laboratory"/>
            <person name="Haridas S."/>
            <person name="Hensen N."/>
            <person name="Bonometti L."/>
            <person name="Westerberg I."/>
            <person name="Brannstrom I.O."/>
            <person name="Guillou S."/>
            <person name="Cros-Aarteil S."/>
            <person name="Calhoun S."/>
            <person name="Kuo A."/>
            <person name="Mondo S."/>
            <person name="Pangilinan J."/>
            <person name="Riley R."/>
            <person name="Labutti K."/>
            <person name="Andreopoulos B."/>
            <person name="Lipzen A."/>
            <person name="Chen C."/>
            <person name="Yanf M."/>
            <person name="Daum C."/>
            <person name="Ng V."/>
            <person name="Clum A."/>
            <person name="Steindorff A."/>
            <person name="Ohm R."/>
            <person name="Martin F."/>
            <person name="Silar P."/>
            <person name="Natvig D."/>
            <person name="Lalanne C."/>
            <person name="Gautier V."/>
            <person name="Ament-Velasquez S.L."/>
            <person name="Kruys A."/>
            <person name="Hutchinson M.I."/>
            <person name="Powell A.J."/>
            <person name="Barry K."/>
            <person name="Miller A.N."/>
            <person name="Grigoriev I.V."/>
            <person name="Debuchy R."/>
            <person name="Gladieux P."/>
            <person name="Thoren M.H."/>
            <person name="Johannesson H."/>
        </authorList>
    </citation>
    <scope>NUCLEOTIDE SEQUENCE</scope>
    <source>
        <strain evidence="2">CBS 118394</strain>
    </source>
</reference>
<dbReference type="AlphaFoldDB" id="A0AAE0IAZ9"/>
<protein>
    <submittedName>
        <fullName evidence="2">Uncharacterized protein</fullName>
    </submittedName>
</protein>
<name>A0AAE0IAZ9_9PEZI</name>
<gene>
    <name evidence="2" type="ORF">B0H66DRAFT_618881</name>
</gene>
<reference evidence="2" key="1">
    <citation type="journal article" date="2023" name="Mol. Phylogenet. Evol.">
        <title>Genome-scale phylogeny and comparative genomics of the fungal order Sordariales.</title>
        <authorList>
            <person name="Hensen N."/>
            <person name="Bonometti L."/>
            <person name="Westerberg I."/>
            <person name="Brannstrom I.O."/>
            <person name="Guillou S."/>
            <person name="Cros-Aarteil S."/>
            <person name="Calhoun S."/>
            <person name="Haridas S."/>
            <person name="Kuo A."/>
            <person name="Mondo S."/>
            <person name="Pangilinan J."/>
            <person name="Riley R."/>
            <person name="LaButti K."/>
            <person name="Andreopoulos B."/>
            <person name="Lipzen A."/>
            <person name="Chen C."/>
            <person name="Yan M."/>
            <person name="Daum C."/>
            <person name="Ng V."/>
            <person name="Clum A."/>
            <person name="Steindorff A."/>
            <person name="Ohm R.A."/>
            <person name="Martin F."/>
            <person name="Silar P."/>
            <person name="Natvig D.O."/>
            <person name="Lalanne C."/>
            <person name="Gautier V."/>
            <person name="Ament-Velasquez S.L."/>
            <person name="Kruys A."/>
            <person name="Hutchinson M.I."/>
            <person name="Powell A.J."/>
            <person name="Barry K."/>
            <person name="Miller A.N."/>
            <person name="Grigoriev I.V."/>
            <person name="Debuchy R."/>
            <person name="Gladieux P."/>
            <person name="Hiltunen Thoren M."/>
            <person name="Johannesson H."/>
        </authorList>
    </citation>
    <scope>NUCLEOTIDE SEQUENCE</scope>
    <source>
        <strain evidence="2">CBS 118394</strain>
    </source>
</reference>
<evidence type="ECO:0000256" key="1">
    <source>
        <dbReference type="SAM" id="MobiDB-lite"/>
    </source>
</evidence>
<organism evidence="2 3">
    <name type="scientific">Apodospora peruviana</name>
    <dbReference type="NCBI Taxonomy" id="516989"/>
    <lineage>
        <taxon>Eukaryota</taxon>
        <taxon>Fungi</taxon>
        <taxon>Dikarya</taxon>
        <taxon>Ascomycota</taxon>
        <taxon>Pezizomycotina</taxon>
        <taxon>Sordariomycetes</taxon>
        <taxon>Sordariomycetidae</taxon>
        <taxon>Sordariales</taxon>
        <taxon>Lasiosphaeriaceae</taxon>
        <taxon>Apodospora</taxon>
    </lineage>
</organism>
<accession>A0AAE0IAZ9</accession>
<keyword evidence="3" id="KW-1185">Reference proteome</keyword>